<dbReference type="SUPFAM" id="SSF48452">
    <property type="entry name" value="TPR-like"/>
    <property type="match status" value="1"/>
</dbReference>
<comment type="caution">
    <text evidence="9">The sequence shown here is derived from an EMBL/GenBank/DDBJ whole genome shotgun (WGS) entry which is preliminary data.</text>
</comment>
<sequence>MIEEKQLWKTAYLWVRYFKYKCIHYDPERKEVWLSHTQTGHINIFKYGSFTTQELEFDKSRIIEHHEELQNHLSFKVLKYDIYIITDKPFDPVTFNTMNPVKVRFHSIHSKKDLHQITHHPIVKYWIANNNQKSIKHYQRRVLNQNKIEQSMYQFTPVTYSLITINILIWLFILLFTPHRTDIEIINLGALSHFNVVHGEWYRLITSMFLHLDFEHLIFNMFSLYIFGKIVEANIGYWQMLVVYFFSGIFGNIVSLALLPSGFSVGASGAIFGLLGAIFALMVISQRFTRKALLQSIAAILIMAVITLLVRNVNIVAHLAGVMGGFLILYLGYLKSKHTRHFFLVLGITILLTLGFIIKIYLTQSINIYNQIIQNEMHQGHYREARNMVTDTLKHHYDDDETYFLSGMIIATQDSKAEAMNEWEKGLRVFPNSSVLNYHMALANRSLADTKSAKKHINKALKVEPNNKNYKNLKKELDDASAN</sequence>
<protein>
    <submittedName>
        <fullName evidence="9">Rhomboid family intramembrane serine protease</fullName>
    </submittedName>
</protein>
<dbReference type="InterPro" id="IPR050925">
    <property type="entry name" value="Rhomboid_protease_S54"/>
</dbReference>
<comment type="subcellular location">
    <subcellularLocation>
        <location evidence="1">Membrane</location>
        <topology evidence="1">Multi-pass membrane protein</topology>
    </subcellularLocation>
</comment>
<keyword evidence="3 7" id="KW-0812">Transmembrane</keyword>
<proteinExistence type="inferred from homology"/>
<dbReference type="Gene3D" id="1.25.40.10">
    <property type="entry name" value="Tetratricopeptide repeat domain"/>
    <property type="match status" value="1"/>
</dbReference>
<keyword evidence="6 7" id="KW-0472">Membrane</keyword>
<feature type="transmembrane region" description="Helical" evidence="7">
    <location>
        <begin position="341"/>
        <end position="362"/>
    </location>
</feature>
<comment type="similarity">
    <text evidence="2">Belongs to the peptidase S54 family.</text>
</comment>
<keyword evidence="5 7" id="KW-1133">Transmembrane helix</keyword>
<reference evidence="9 10" key="1">
    <citation type="journal article" date="2018" name="Vet. Microbiol.">
        <title>Characterisation of Staphylococcus felis isolated from cats using whole genome sequencing.</title>
        <authorList>
            <person name="Worthing K."/>
            <person name="Pang S."/>
            <person name="Trott D.J."/>
            <person name="Abraham S."/>
            <person name="Coombs G.W."/>
            <person name="Jordan D."/>
            <person name="McIntyre L."/>
            <person name="Davies M.R."/>
            <person name="Norris J."/>
        </authorList>
    </citation>
    <scope>NUCLEOTIDE SEQUENCE [LARGE SCALE GENOMIC DNA]</scope>
    <source>
        <strain evidence="9 10">F9</strain>
    </source>
</reference>
<feature type="transmembrane region" description="Helical" evidence="7">
    <location>
        <begin position="315"/>
        <end position="334"/>
    </location>
</feature>
<dbReference type="Pfam" id="PF01694">
    <property type="entry name" value="Rhomboid"/>
    <property type="match status" value="1"/>
</dbReference>
<dbReference type="PANTHER" id="PTHR43731">
    <property type="entry name" value="RHOMBOID PROTEASE"/>
    <property type="match status" value="1"/>
</dbReference>
<evidence type="ECO:0000256" key="2">
    <source>
        <dbReference type="ARBA" id="ARBA00009045"/>
    </source>
</evidence>
<feature type="transmembrane region" description="Helical" evidence="7">
    <location>
        <begin position="157"/>
        <end position="176"/>
    </location>
</feature>
<evidence type="ECO:0000313" key="9">
    <source>
        <dbReference type="EMBL" id="REH96839.1"/>
    </source>
</evidence>
<dbReference type="GO" id="GO:0004252">
    <property type="term" value="F:serine-type endopeptidase activity"/>
    <property type="evidence" value="ECO:0007669"/>
    <property type="project" value="InterPro"/>
</dbReference>
<organism evidence="9 10">
    <name type="scientific">Staphylococcus felis</name>
    <dbReference type="NCBI Taxonomy" id="46127"/>
    <lineage>
        <taxon>Bacteria</taxon>
        <taxon>Bacillati</taxon>
        <taxon>Bacillota</taxon>
        <taxon>Bacilli</taxon>
        <taxon>Bacillales</taxon>
        <taxon>Staphylococcaceae</taxon>
        <taxon>Staphylococcus</taxon>
    </lineage>
</organism>
<dbReference type="RefSeq" id="WP_116094160.1">
    <property type="nucleotide sequence ID" value="NZ_QKXN01000094.1"/>
</dbReference>
<dbReference type="Proteomes" id="UP000256562">
    <property type="component" value="Unassembled WGS sequence"/>
</dbReference>
<dbReference type="InterPro" id="IPR011990">
    <property type="entry name" value="TPR-like_helical_dom_sf"/>
</dbReference>
<dbReference type="InterPro" id="IPR035952">
    <property type="entry name" value="Rhomboid-like_sf"/>
</dbReference>
<evidence type="ECO:0000259" key="8">
    <source>
        <dbReference type="Pfam" id="PF01694"/>
    </source>
</evidence>
<accession>A0A3E0IQH4</accession>
<evidence type="ECO:0000256" key="1">
    <source>
        <dbReference type="ARBA" id="ARBA00004141"/>
    </source>
</evidence>
<feature type="domain" description="Peptidase S54 rhomboid" evidence="8">
    <location>
        <begin position="199"/>
        <end position="331"/>
    </location>
</feature>
<feature type="transmembrane region" description="Helical" evidence="7">
    <location>
        <begin position="265"/>
        <end position="285"/>
    </location>
</feature>
<dbReference type="PANTHER" id="PTHR43731:SF14">
    <property type="entry name" value="PRESENILIN-ASSOCIATED RHOMBOID-LIKE PROTEIN, MITOCHONDRIAL"/>
    <property type="match status" value="1"/>
</dbReference>
<dbReference type="OrthoDB" id="9813074at2"/>
<dbReference type="AlphaFoldDB" id="A0A3E0IQH4"/>
<evidence type="ECO:0000256" key="3">
    <source>
        <dbReference type="ARBA" id="ARBA00022692"/>
    </source>
</evidence>
<dbReference type="GO" id="GO:0016020">
    <property type="term" value="C:membrane"/>
    <property type="evidence" value="ECO:0007669"/>
    <property type="project" value="UniProtKB-SubCell"/>
</dbReference>
<dbReference type="SUPFAM" id="SSF144091">
    <property type="entry name" value="Rhomboid-like"/>
    <property type="match status" value="1"/>
</dbReference>
<dbReference type="Gene3D" id="1.20.1540.10">
    <property type="entry name" value="Rhomboid-like"/>
    <property type="match status" value="1"/>
</dbReference>
<dbReference type="GO" id="GO:0006508">
    <property type="term" value="P:proteolysis"/>
    <property type="evidence" value="ECO:0007669"/>
    <property type="project" value="UniProtKB-KW"/>
</dbReference>
<feature type="transmembrane region" description="Helical" evidence="7">
    <location>
        <begin position="208"/>
        <end position="228"/>
    </location>
</feature>
<gene>
    <name evidence="9" type="ORF">DOS83_05040</name>
</gene>
<name>A0A3E0IQH4_9STAP</name>
<feature type="transmembrane region" description="Helical" evidence="7">
    <location>
        <begin position="240"/>
        <end position="259"/>
    </location>
</feature>
<dbReference type="InterPro" id="IPR022764">
    <property type="entry name" value="Peptidase_S54_rhomboid_dom"/>
</dbReference>
<feature type="transmembrane region" description="Helical" evidence="7">
    <location>
        <begin position="292"/>
        <end position="309"/>
    </location>
</feature>
<evidence type="ECO:0000256" key="4">
    <source>
        <dbReference type="ARBA" id="ARBA00022801"/>
    </source>
</evidence>
<evidence type="ECO:0000256" key="5">
    <source>
        <dbReference type="ARBA" id="ARBA00022989"/>
    </source>
</evidence>
<evidence type="ECO:0000256" key="6">
    <source>
        <dbReference type="ARBA" id="ARBA00023136"/>
    </source>
</evidence>
<evidence type="ECO:0000313" key="10">
    <source>
        <dbReference type="Proteomes" id="UP000256562"/>
    </source>
</evidence>
<keyword evidence="4" id="KW-0378">Hydrolase</keyword>
<keyword evidence="9" id="KW-0645">Protease</keyword>
<evidence type="ECO:0000256" key="7">
    <source>
        <dbReference type="SAM" id="Phobius"/>
    </source>
</evidence>
<dbReference type="EMBL" id="QKXQ01000236">
    <property type="protein sequence ID" value="REH96839.1"/>
    <property type="molecule type" value="Genomic_DNA"/>
</dbReference>